<keyword evidence="4" id="KW-1185">Reference proteome</keyword>
<dbReference type="OrthoDB" id="428850at2759"/>
<sequence length="2428" mass="267412">MNDGSKLHARTEQAVKPDSSAVLQSFIAKLGHHVEEIRVRALRNILFKLEHKLVCPADLVQERELLINLLKWFNFPKPPLKKEVLGILEILSRPVSGAEGLLSIGAVEFLSHLRQDVDPELHQNVDNVIHQLLSLPQEDAVDLSRQCLYEEHNPGSVEQTQTSLEHDKYQQSHGQTAVLSLHTQSSKTNPHPEGSIAFLSPISVASGYFEKQGGITQKAISLQRQTHSESSSSKQTTASDRHILSVTASRLQSRSSSLVSKSCEFLRDVLFKDFPAEIFLHRPNVLQDLVQDPVGSCRILYKILQDPVGSCTRSYGSHRTLQDLVQDPMSLLELLEEKGHLGDEAPLTLGAIRCLCDLSHHVLVRLMAVCDLVLFCPEQDCWKHRHISMSVETKNQGSDQQVANVRETGDGGDDSDDQSSSKVSDNKVSQASDEDEDEMVTEALQLNQLSLEEFCIIVLSKVVPIFKGSLCTDSAIIESAVSLLHKVLSLMVKVFPVDLWRRGTKLNSLMASSLVNIMKGVGQSIVHHIKYYGRLGLDEGKDKQKDFKPPNHTLPIHRMTVVNLATFLLQFLDSVVPLEISSRVVPSEVTTVMWLLSMDELLVISHPHLRPAAMKYLAFLDPCSHKLCAFTQGICDSMAHTCKFLKMCRVKELAHSLNELSNLVLACVPSVTYHKHMEFISEAVKICSRVCDPASQADERAIPACQKIALQILAHPCPEVRLQAYKVSLSLVKEACSVSHVTEPFSVVCQKALFLLDRAVLHQICCFGIYDEDEKVCEVAVELITTLLLGRLSMSGELWKKLLEGLIASLPQLQGSILVDPALDQCILELVASHGAAGGHVTAEGDIITLPSLEQFRGALRLMFVKDSKVRSKAFESVVWQLTNQASRERRKSSFQGILADNAADLFMVDQLTSAVHAHAPATHTSVDKTEILNLFSILSSSSLDVALRKSSAQQLAIISQDPQWHEPLLQEHADEVCMSILAEILEQDAPLHSTTTPCPMVEVIPACLTILRLLAEYSASCRHRLATKLSSYTIITRCALLCQLTGQVKYEAACLMVLLLFDEAAVVVPDRSSGIPFSLPKSLLRRFQFPFSPPIHTPVSVHQSPDLQEKDALKSEPAVSRLRLAWNLGWHENFENMSKVKGVEENSKSDKSLGFWRALQWTTLDAELLGCTHVQIALSNHLRCMETANSHYDVKVALSNITAHLLADKSPTAKQKLAVEVLYTLKWETAVERGECANQGIACDQTLSAAGRTILRLREDWVQVSERYLQVVPNSSDDDNLLIELLKVLDIILASPRQPPEPVVAWVARVVLQRDGPQMTMLRNVQTSTAGSQTVSETKRALRKHLLSFLVTLVKCLSRYTSEWRLDKERIFIGDLAYALALNLDLADNPQFYDLPVLETSLVCLAHVTSQPRWSSYCKFSQGMSLCIQLMTSLVQVVLAFHAGRLGASLSFMGKGVTYYSSLCLLHLTHEMSIIDPEKAWVLRWLSGQDHQDEPLPWLVPLLTDRWPDIRWIGLGICTSLAGSEQGRQELQMAGQKFVGGLWSFVFTVLLDDMECGFVRQQAALLLCTLVSGLTHGEDSPEEKRSDQLKKPSKEIQDLHSLLEHFKFFQKFSNMLTSSPIPLIPSQGTSRACQSSATVSLSSGTGTDFPYKPLGSTPQTRSGSVSSEAQTLVTECANGKASPGVFSMASHTSSTVLSGVSPSDPETQSSRTPTSLVPLINERGLPSGMSSASGSGGVSSSVSSAAPSGTSSETTRSSITPGLIGAMARLVNNLVLQVPGPIIAALNKAEILSSITDHVDCTEVKGYLCVEKPIPLSYASSVMIQEILSMYSEILSFLRTVVKVNTIFCFNLLQDHEALDRIMLLFSLDASHADGSLQIGVRTVRESVCKLLVTLLQNQGQLSVPSVVEDTLITNWRPLISVIKNSFKGNKSPTLSSLRILLLKLLGLHLTIEGKRHLGGRGSSDGTSDKPLTRNRLTRLLDNNDISEHGVDVVNNTKKHREQNGEHSPGLSATSETSGQELCSVLLEVYDNAPSRQSSNTTDKEQALVCAVLSSLLALSHAAKRIALQAGLVETTLEQVKHLHAQLNINSLQLGKGSSWKKKEDPLMVELIKVLQLLRNFLHRSASVKSACLESGIVDVVHKLWSWCSVEMQFLNEVLRLLSALTAQFSKASAFVAGSSGVPGSVSRSVQSGSTLLHSLIKLTHKTNSKLQNSSSSELDMHLAVLRNMSNLLSNLALSAECRGVLWKTNFFHPFATLKPIKSGAHPRHKAITRGVTLCWLNVLVSVTFFTDGQQGVVKTPGVVEVLLEMSTAQNRQLQEKALLVLRNLCFHGASKPVLLVNEKLLSLLVEFITDNSIYLRALCLSALCSLLHNCQKAKVSLKKTGVVKKLDEINLLPGFEPAADDRFRKMCQENINVLRKIFSDQR</sequence>
<evidence type="ECO:0000256" key="1">
    <source>
        <dbReference type="SAM" id="MobiDB-lite"/>
    </source>
</evidence>
<feature type="region of interest" description="Disordered" evidence="1">
    <location>
        <begin position="1958"/>
        <end position="1980"/>
    </location>
</feature>
<reference evidence="4" key="1">
    <citation type="journal article" date="2017" name="bioRxiv">
        <title>Comparative analysis of the genomes of Stylophora pistillata and Acropora digitifera provides evidence for extensive differences between species of corals.</title>
        <authorList>
            <person name="Voolstra C.R."/>
            <person name="Li Y."/>
            <person name="Liew Y.J."/>
            <person name="Baumgarten S."/>
            <person name="Zoccola D."/>
            <person name="Flot J.-F."/>
            <person name="Tambutte S."/>
            <person name="Allemand D."/>
            <person name="Aranda M."/>
        </authorList>
    </citation>
    <scope>NUCLEOTIDE SEQUENCE [LARGE SCALE GENOMIC DNA]</scope>
</reference>
<dbReference type="GO" id="GO:0005814">
    <property type="term" value="C:centriole"/>
    <property type="evidence" value="ECO:0007669"/>
    <property type="project" value="TreeGrafter"/>
</dbReference>
<dbReference type="GO" id="GO:0005813">
    <property type="term" value="C:centrosome"/>
    <property type="evidence" value="ECO:0007669"/>
    <property type="project" value="InterPro"/>
</dbReference>
<dbReference type="GO" id="GO:0007099">
    <property type="term" value="P:centriole replication"/>
    <property type="evidence" value="ECO:0007669"/>
    <property type="project" value="TreeGrafter"/>
</dbReference>
<dbReference type="InterPro" id="IPR030791">
    <property type="entry name" value="Rotatin"/>
</dbReference>
<dbReference type="PANTHER" id="PTHR31691">
    <property type="entry name" value="ROTATIN"/>
    <property type="match status" value="1"/>
</dbReference>
<dbReference type="GO" id="GO:0036064">
    <property type="term" value="C:ciliary basal body"/>
    <property type="evidence" value="ECO:0007669"/>
    <property type="project" value="InterPro"/>
</dbReference>
<feature type="domain" description="Rotatin N-terminal" evidence="2">
    <location>
        <begin position="36"/>
        <end position="132"/>
    </location>
</feature>
<feature type="compositionally biased region" description="Low complexity" evidence="1">
    <location>
        <begin position="1728"/>
        <end position="1753"/>
    </location>
</feature>
<accession>A0A2B4T333</accession>
<dbReference type="InterPro" id="IPR011989">
    <property type="entry name" value="ARM-like"/>
</dbReference>
<feature type="region of interest" description="Disordered" evidence="1">
    <location>
        <begin position="1640"/>
        <end position="1669"/>
    </location>
</feature>
<dbReference type="InterPro" id="IPR029249">
    <property type="entry name" value="Rotatin_N"/>
</dbReference>
<feature type="compositionally biased region" description="Low complexity" evidence="1">
    <location>
        <begin position="418"/>
        <end position="430"/>
    </location>
</feature>
<feature type="region of interest" description="Disordered" evidence="1">
    <location>
        <begin position="393"/>
        <end position="437"/>
    </location>
</feature>
<feature type="region of interest" description="Disordered" evidence="1">
    <location>
        <begin position="1696"/>
        <end position="1759"/>
    </location>
</feature>
<organism evidence="3 4">
    <name type="scientific">Stylophora pistillata</name>
    <name type="common">Smooth cauliflower coral</name>
    <dbReference type="NCBI Taxonomy" id="50429"/>
    <lineage>
        <taxon>Eukaryota</taxon>
        <taxon>Metazoa</taxon>
        <taxon>Cnidaria</taxon>
        <taxon>Anthozoa</taxon>
        <taxon>Hexacorallia</taxon>
        <taxon>Scleractinia</taxon>
        <taxon>Astrocoeniina</taxon>
        <taxon>Pocilloporidae</taxon>
        <taxon>Stylophora</taxon>
    </lineage>
</organism>
<dbReference type="EMBL" id="LSMT01000001">
    <property type="protein sequence ID" value="PFX35015.1"/>
    <property type="molecule type" value="Genomic_DNA"/>
</dbReference>
<dbReference type="Gene3D" id="1.25.10.10">
    <property type="entry name" value="Leucine-rich Repeat Variant"/>
    <property type="match status" value="1"/>
</dbReference>
<proteinExistence type="predicted"/>
<evidence type="ECO:0000259" key="2">
    <source>
        <dbReference type="Pfam" id="PF14726"/>
    </source>
</evidence>
<dbReference type="Proteomes" id="UP000225706">
    <property type="component" value="Unassembled WGS sequence"/>
</dbReference>
<feature type="compositionally biased region" description="Polar residues" evidence="1">
    <location>
        <begin position="1657"/>
        <end position="1669"/>
    </location>
</feature>
<feature type="compositionally biased region" description="Low complexity" evidence="1">
    <location>
        <begin position="221"/>
        <end position="238"/>
    </location>
</feature>
<dbReference type="GO" id="GO:0032053">
    <property type="term" value="P:ciliary basal body organization"/>
    <property type="evidence" value="ECO:0007669"/>
    <property type="project" value="TreeGrafter"/>
</dbReference>
<gene>
    <name evidence="3" type="primary">Rttn</name>
    <name evidence="3" type="ORF">AWC38_SpisGene5</name>
</gene>
<dbReference type="PANTHER" id="PTHR31691:SF1">
    <property type="entry name" value="ROTATIN"/>
    <property type="match status" value="1"/>
</dbReference>
<feature type="compositionally biased region" description="Polar residues" evidence="1">
    <location>
        <begin position="393"/>
        <end position="403"/>
    </location>
</feature>
<feature type="compositionally biased region" description="Polar residues" evidence="1">
    <location>
        <begin position="1696"/>
        <end position="1716"/>
    </location>
</feature>
<feature type="region of interest" description="Disordered" evidence="1">
    <location>
        <begin position="220"/>
        <end position="241"/>
    </location>
</feature>
<dbReference type="GO" id="GO:0010457">
    <property type="term" value="P:centriole-centriole cohesion"/>
    <property type="evidence" value="ECO:0007669"/>
    <property type="project" value="TreeGrafter"/>
</dbReference>
<evidence type="ECO:0000313" key="3">
    <source>
        <dbReference type="EMBL" id="PFX35015.1"/>
    </source>
</evidence>
<evidence type="ECO:0000313" key="4">
    <source>
        <dbReference type="Proteomes" id="UP000225706"/>
    </source>
</evidence>
<protein>
    <submittedName>
        <fullName evidence="3">Rotatin</fullName>
    </submittedName>
</protein>
<dbReference type="Pfam" id="PF14726">
    <property type="entry name" value="RTTN_N"/>
    <property type="match status" value="1"/>
</dbReference>
<comment type="caution">
    <text evidence="3">The sequence shown here is derived from an EMBL/GenBank/DDBJ whole genome shotgun (WGS) entry which is preliminary data.</text>
</comment>
<name>A0A2B4T333_STYPI</name>
<dbReference type="InterPro" id="IPR016024">
    <property type="entry name" value="ARM-type_fold"/>
</dbReference>
<dbReference type="SUPFAM" id="SSF48371">
    <property type="entry name" value="ARM repeat"/>
    <property type="match status" value="3"/>
</dbReference>